<proteinExistence type="predicted"/>
<keyword evidence="2" id="KW-1185">Reference proteome</keyword>
<gene>
    <name evidence="1" type="ORF">APZ42_024135</name>
</gene>
<organism evidence="1 2">
    <name type="scientific">Daphnia magna</name>
    <dbReference type="NCBI Taxonomy" id="35525"/>
    <lineage>
        <taxon>Eukaryota</taxon>
        <taxon>Metazoa</taxon>
        <taxon>Ecdysozoa</taxon>
        <taxon>Arthropoda</taxon>
        <taxon>Crustacea</taxon>
        <taxon>Branchiopoda</taxon>
        <taxon>Diplostraca</taxon>
        <taxon>Cladocera</taxon>
        <taxon>Anomopoda</taxon>
        <taxon>Daphniidae</taxon>
        <taxon>Daphnia</taxon>
    </lineage>
</organism>
<evidence type="ECO:0000313" key="1">
    <source>
        <dbReference type="EMBL" id="KZS11350.1"/>
    </source>
</evidence>
<sequence>MILGSAPLSINSWMTSTAIISSSSTLFSRNLSTAMCSKEDGAL</sequence>
<accession>A0A164UGY2</accession>
<comment type="caution">
    <text evidence="1">The sequence shown here is derived from an EMBL/GenBank/DDBJ whole genome shotgun (WGS) entry which is preliminary data.</text>
</comment>
<protein>
    <submittedName>
        <fullName evidence="1">Uncharacterized protein</fullName>
    </submittedName>
</protein>
<name>A0A164UGY2_9CRUS</name>
<dbReference type="Proteomes" id="UP000076858">
    <property type="component" value="Unassembled WGS sequence"/>
</dbReference>
<evidence type="ECO:0000313" key="2">
    <source>
        <dbReference type="Proteomes" id="UP000076858"/>
    </source>
</evidence>
<reference evidence="1 2" key="1">
    <citation type="submission" date="2016-03" db="EMBL/GenBank/DDBJ databases">
        <title>EvidentialGene: Evidence-directed Construction of Genes on Genomes.</title>
        <authorList>
            <person name="Gilbert D.G."/>
            <person name="Choi J.-H."/>
            <person name="Mockaitis K."/>
            <person name="Colbourne J."/>
            <person name="Pfrender M."/>
        </authorList>
    </citation>
    <scope>NUCLEOTIDE SEQUENCE [LARGE SCALE GENOMIC DNA]</scope>
    <source>
        <strain evidence="1 2">Xinb3</strain>
        <tissue evidence="1">Complete organism</tissue>
    </source>
</reference>
<dbReference type="AlphaFoldDB" id="A0A164UGY2"/>
<dbReference type="EMBL" id="LRGB01001581">
    <property type="protein sequence ID" value="KZS11350.1"/>
    <property type="molecule type" value="Genomic_DNA"/>
</dbReference>